<evidence type="ECO:0000313" key="3">
    <source>
        <dbReference type="EMBL" id="PFG87535.1"/>
    </source>
</evidence>
<dbReference type="AlphaFoldDB" id="A0AAP8DZG2"/>
<dbReference type="RefSeq" id="WP_098394252.1">
    <property type="nucleotide sequence ID" value="NZ_JAOWLS010000011.1"/>
</dbReference>
<dbReference type="GO" id="GO:0003677">
    <property type="term" value="F:DNA binding"/>
    <property type="evidence" value="ECO:0007669"/>
    <property type="project" value="InterPro"/>
</dbReference>
<sequence length="870" mass="100671">MAFLFEKYDTYDEVLHFQENIPNYISQNLAYHLRDYQKQGLGRFLHFAKENHLDNEQLLFNMATGSGKTMMMAALMIEKFKQGERNFIFLVDNSNIVMKTRDNFLNSTSSKYLFANKIMVDNQLVSVREVQDFSSSSDDSINIIFTTIQGLHSDLNTPRENSLSYEQFEDLSVVILADEAHHLNAGLGKSEQEENTSWTKTIELIQEKAKKSSILEFTATIDLTNADVAKKYEDKLLYKYDLKSFRLDGFSKDVLFHLVDGDTQSRMLQAMIISQYRKKVALKHGINLKPLVFFKSKIKADNNANFEEFKELLLTLSVSSIEKQKQNSSEGILKNAFDFFEAQHIEVQDLIYELQEDFRVERTLIIDGNTKTDSKLVLLNTLENADNEIRAIFAVDMLNEGWDVLNLFDIVRLYDTRDGQTMRNGSYKPGATTNTEKQLIGRGARYFPFVMEDDSQKYVRKFDDDLNNELRVIEQLHYHSANNPRYISELKDVLQKSGIYDESGVVERELKLKEEFKQTLTYQSGVVWINQRQVVHQTFIQSSIFGEEQISLPERIEVVLPSFSSKDYNAFDESEIQTVNDSSVQQEFDFKQIVSDNVLRYAINRNKSFSFDVLSSKILGIPSMKVFMQEVGNIKVNLMGSASELYRLSQENKLFIAEKVLQVISAQYIEPDEKFVGTTKFESKAISELFKDEIKRKYTIDSGGAEFGMPQKTSEKYTLNLDNASWYAYDENFGTSEEKSFVLELHKIIQSLEEKWSDIYLLRNEKALQIYSFDEGRAFEPDFLLFANDKTAGNISWQIFVEPKGSQFLDSNNEYKESKEGWKEKFLLQISKKSEAKTLVDNDRYHIIGLPLYNESQTKAKVMSELKDLR</sequence>
<dbReference type="PANTHER" id="PTHR47396">
    <property type="entry name" value="TYPE I RESTRICTION ENZYME ECOKI R PROTEIN"/>
    <property type="match status" value="1"/>
</dbReference>
<feature type="domain" description="Helicase ATP-binding" evidence="2">
    <location>
        <begin position="49"/>
        <end position="239"/>
    </location>
</feature>
<dbReference type="GO" id="GO:0009432">
    <property type="term" value="P:SOS response"/>
    <property type="evidence" value="ECO:0007669"/>
    <property type="project" value="UniProtKB-KW"/>
</dbReference>
<reference evidence="3" key="1">
    <citation type="submission" date="2017-01" db="EMBL/GenBank/DDBJ databases">
        <authorList>
            <person name="Lo R."/>
        </authorList>
    </citation>
    <scope>NUCLEOTIDE SEQUENCE</scope>
    <source>
        <strain evidence="3">537</strain>
    </source>
</reference>
<comment type="caution">
    <text evidence="3">The sequence shown here is derived from an EMBL/GenBank/DDBJ whole genome shotgun (WGS) entry which is preliminary data.</text>
</comment>
<proteinExistence type="predicted"/>
<reference evidence="3" key="2">
    <citation type="journal article" date="2018" name="Food Control">
        <title>Characterization of Lactococcus lactis isolates from herbs, fruits and vegetables for use as biopreservatives against Listeria monocytogenes in cheese.</title>
        <authorList>
            <person name="Ho V."/>
            <person name="Lo R."/>
            <person name="Bansal N."/>
            <person name="Turner M.S."/>
        </authorList>
    </citation>
    <scope>NUCLEOTIDE SEQUENCE</scope>
    <source>
        <strain evidence="3">537</strain>
    </source>
</reference>
<evidence type="ECO:0000256" key="1">
    <source>
        <dbReference type="ARBA" id="ARBA00023236"/>
    </source>
</evidence>
<dbReference type="InterPro" id="IPR014001">
    <property type="entry name" value="Helicase_ATP-bd"/>
</dbReference>
<keyword evidence="3" id="KW-0255">Endonuclease</keyword>
<dbReference type="Proteomes" id="UP000225275">
    <property type="component" value="Unassembled WGS sequence"/>
</dbReference>
<keyword evidence="1" id="KW-0227">DNA damage</keyword>
<dbReference type="Pfam" id="PF04851">
    <property type="entry name" value="ResIII"/>
    <property type="match status" value="1"/>
</dbReference>
<organism evidence="3 4">
    <name type="scientific">Lactococcus lactis</name>
    <dbReference type="NCBI Taxonomy" id="1358"/>
    <lineage>
        <taxon>Bacteria</taxon>
        <taxon>Bacillati</taxon>
        <taxon>Bacillota</taxon>
        <taxon>Bacilli</taxon>
        <taxon>Lactobacillales</taxon>
        <taxon>Streptococcaceae</taxon>
        <taxon>Lactococcus</taxon>
    </lineage>
</organism>
<dbReference type="SMART" id="SM00487">
    <property type="entry name" value="DEXDc"/>
    <property type="match status" value="1"/>
</dbReference>
<evidence type="ECO:0000313" key="4">
    <source>
        <dbReference type="Proteomes" id="UP000225275"/>
    </source>
</evidence>
<gene>
    <name evidence="3" type="ORF">BW154_12455</name>
</gene>
<evidence type="ECO:0000259" key="2">
    <source>
        <dbReference type="PROSITE" id="PS51192"/>
    </source>
</evidence>
<protein>
    <submittedName>
        <fullName evidence="3">Restriction endonuclease</fullName>
    </submittedName>
</protein>
<dbReference type="GO" id="GO:0005829">
    <property type="term" value="C:cytosol"/>
    <property type="evidence" value="ECO:0007669"/>
    <property type="project" value="TreeGrafter"/>
</dbReference>
<dbReference type="InterPro" id="IPR006935">
    <property type="entry name" value="Helicase/UvrB_N"/>
</dbReference>
<dbReference type="PROSITE" id="PS51192">
    <property type="entry name" value="HELICASE_ATP_BIND_1"/>
    <property type="match status" value="1"/>
</dbReference>
<accession>A0AAP8DZG2</accession>
<dbReference type="Gene3D" id="3.40.50.300">
    <property type="entry name" value="P-loop containing nucleotide triphosphate hydrolases"/>
    <property type="match status" value="1"/>
</dbReference>
<dbReference type="GO" id="GO:0016787">
    <property type="term" value="F:hydrolase activity"/>
    <property type="evidence" value="ECO:0007669"/>
    <property type="project" value="InterPro"/>
</dbReference>
<dbReference type="CDD" id="cd18785">
    <property type="entry name" value="SF2_C"/>
    <property type="match status" value="1"/>
</dbReference>
<dbReference type="InterPro" id="IPR050742">
    <property type="entry name" value="Helicase_Restrict-Modif_Enz"/>
</dbReference>
<name>A0AAP8DZG2_9LACT</name>
<dbReference type="InterPro" id="IPR027417">
    <property type="entry name" value="P-loop_NTPase"/>
</dbReference>
<keyword evidence="3" id="KW-0540">Nuclease</keyword>
<dbReference type="EMBL" id="MTJS01000007">
    <property type="protein sequence ID" value="PFG87535.1"/>
    <property type="molecule type" value="Genomic_DNA"/>
</dbReference>
<dbReference type="GO" id="GO:0004519">
    <property type="term" value="F:endonuclease activity"/>
    <property type="evidence" value="ECO:0007669"/>
    <property type="project" value="UniProtKB-KW"/>
</dbReference>
<dbReference type="PANTHER" id="PTHR47396:SF1">
    <property type="entry name" value="ATP-DEPENDENT HELICASE IRC3-RELATED"/>
    <property type="match status" value="1"/>
</dbReference>
<keyword evidence="1" id="KW-0742">SOS response</keyword>
<dbReference type="GO" id="GO:0005524">
    <property type="term" value="F:ATP binding"/>
    <property type="evidence" value="ECO:0007669"/>
    <property type="project" value="InterPro"/>
</dbReference>
<dbReference type="SUPFAM" id="SSF52540">
    <property type="entry name" value="P-loop containing nucleoside triphosphate hydrolases"/>
    <property type="match status" value="2"/>
</dbReference>
<keyword evidence="3" id="KW-0378">Hydrolase</keyword>